<keyword evidence="5 6" id="KW-0472">Membrane</keyword>
<dbReference type="GO" id="GO:0005783">
    <property type="term" value="C:endoplasmic reticulum"/>
    <property type="evidence" value="ECO:0007669"/>
    <property type="project" value="TreeGrafter"/>
</dbReference>
<dbReference type="GO" id="GO:0016874">
    <property type="term" value="F:ligase activity"/>
    <property type="evidence" value="ECO:0007669"/>
    <property type="project" value="UniProtKB-KW"/>
</dbReference>
<dbReference type="Pfam" id="PF10272">
    <property type="entry name" value="Tmpp129"/>
    <property type="match status" value="1"/>
</dbReference>
<accession>A0AAD1SDS8</accession>
<sequence length="362" mass="41192">MESPEVTFTLAYLVFAVCFVFTPNEFQSMGLTVQNLLSGWLGSEDMFFIHYHIRRSTATMLAHSFIPLGYYIGMCKAAPERELYNLYTASASVKVLAFFAIIVPTIASIFAFYWSRKLWSHHPIAKTLAHYSLPQSSWRAVASSINTEFRRIDKFATGAPGARVIVTDTWVMKVTTYTVHVAQQQDIHLTVIDTRLHELPLENSTPTQFITITVASVNPNISAFNIRLNSSEYGELKEKVRAPIRNAANVVIHQTLSDLFLETFRSEIEKNGFYHLPSEQELEPCIGCMQTNANIKLMKRCNAFNEGECQQCYCRPMWCLTCMGKWFASRQDQIHPETWLSSCAPCPTCRAKFCIVDVCRTQ</sequence>
<dbReference type="AlphaFoldDB" id="A0AAD1SDS8"/>
<gene>
    <name evidence="7" type="ORF">PECUL_23A008838</name>
</gene>
<dbReference type="EMBL" id="OW240917">
    <property type="protein sequence ID" value="CAH2299603.1"/>
    <property type="molecule type" value="Genomic_DNA"/>
</dbReference>
<keyword evidence="7" id="KW-0436">Ligase</keyword>
<keyword evidence="8" id="KW-1185">Reference proteome</keyword>
<dbReference type="PANTHER" id="PTHR31322:SF2">
    <property type="entry name" value="E3 UBIQUITIN-PROTEIN LIGASE TM129"/>
    <property type="match status" value="1"/>
</dbReference>
<proteinExistence type="inferred from homology"/>
<reference evidence="7" key="1">
    <citation type="submission" date="2022-03" db="EMBL/GenBank/DDBJ databases">
        <authorList>
            <person name="Alioto T."/>
            <person name="Alioto T."/>
            <person name="Gomez Garrido J."/>
        </authorList>
    </citation>
    <scope>NUCLEOTIDE SEQUENCE</scope>
</reference>
<dbReference type="GO" id="GO:0016567">
    <property type="term" value="P:protein ubiquitination"/>
    <property type="evidence" value="ECO:0007669"/>
    <property type="project" value="InterPro"/>
</dbReference>
<organism evidence="7 8">
    <name type="scientific">Pelobates cultripes</name>
    <name type="common">Western spadefoot toad</name>
    <dbReference type="NCBI Taxonomy" id="61616"/>
    <lineage>
        <taxon>Eukaryota</taxon>
        <taxon>Metazoa</taxon>
        <taxon>Chordata</taxon>
        <taxon>Craniata</taxon>
        <taxon>Vertebrata</taxon>
        <taxon>Euteleostomi</taxon>
        <taxon>Amphibia</taxon>
        <taxon>Batrachia</taxon>
        <taxon>Anura</taxon>
        <taxon>Pelobatoidea</taxon>
        <taxon>Pelobatidae</taxon>
        <taxon>Pelobates</taxon>
    </lineage>
</organism>
<keyword evidence="4 6" id="KW-1133">Transmembrane helix</keyword>
<name>A0AAD1SDS8_PELCU</name>
<dbReference type="GO" id="GO:0016020">
    <property type="term" value="C:membrane"/>
    <property type="evidence" value="ECO:0007669"/>
    <property type="project" value="UniProtKB-SubCell"/>
</dbReference>
<evidence type="ECO:0000256" key="1">
    <source>
        <dbReference type="ARBA" id="ARBA00004141"/>
    </source>
</evidence>
<dbReference type="GO" id="GO:0061630">
    <property type="term" value="F:ubiquitin protein ligase activity"/>
    <property type="evidence" value="ECO:0007669"/>
    <property type="project" value="InterPro"/>
</dbReference>
<comment type="similarity">
    <text evidence="2">Belongs to the TMEM129 family.</text>
</comment>
<evidence type="ECO:0000313" key="7">
    <source>
        <dbReference type="EMBL" id="CAH2299603.1"/>
    </source>
</evidence>
<evidence type="ECO:0000313" key="8">
    <source>
        <dbReference type="Proteomes" id="UP001295444"/>
    </source>
</evidence>
<feature type="transmembrane region" description="Helical" evidence="6">
    <location>
        <begin position="56"/>
        <end position="73"/>
    </location>
</feature>
<evidence type="ECO:0000256" key="6">
    <source>
        <dbReference type="SAM" id="Phobius"/>
    </source>
</evidence>
<dbReference type="PANTHER" id="PTHR31322">
    <property type="entry name" value="E3 UBIQUITIN-PROTEIN LIGASE TM129"/>
    <property type="match status" value="1"/>
</dbReference>
<evidence type="ECO:0000256" key="3">
    <source>
        <dbReference type="ARBA" id="ARBA00022692"/>
    </source>
</evidence>
<feature type="transmembrane region" description="Helical" evidence="6">
    <location>
        <begin position="6"/>
        <end position="22"/>
    </location>
</feature>
<evidence type="ECO:0000256" key="5">
    <source>
        <dbReference type="ARBA" id="ARBA00023136"/>
    </source>
</evidence>
<feature type="transmembrane region" description="Helical" evidence="6">
    <location>
        <begin position="93"/>
        <end position="114"/>
    </location>
</feature>
<dbReference type="Proteomes" id="UP001295444">
    <property type="component" value="Chromosome 06"/>
</dbReference>
<protein>
    <submittedName>
        <fullName evidence="7">E3 ubiquitin- ligase TM129</fullName>
    </submittedName>
</protein>
<evidence type="ECO:0000256" key="2">
    <source>
        <dbReference type="ARBA" id="ARBA00007332"/>
    </source>
</evidence>
<keyword evidence="3 6" id="KW-0812">Transmembrane</keyword>
<dbReference type="InterPro" id="IPR018801">
    <property type="entry name" value="TM129"/>
</dbReference>
<evidence type="ECO:0000256" key="4">
    <source>
        <dbReference type="ARBA" id="ARBA00022989"/>
    </source>
</evidence>
<comment type="subcellular location">
    <subcellularLocation>
        <location evidence="1">Membrane</location>
        <topology evidence="1">Multi-pass membrane protein</topology>
    </subcellularLocation>
</comment>